<dbReference type="InterPro" id="IPR036038">
    <property type="entry name" value="Aminotransferase-like"/>
</dbReference>
<keyword evidence="6 18" id="KW-0032">Aminotransferase</keyword>
<dbReference type="GO" id="GO:0052656">
    <property type="term" value="F:L-isoleucine-2-oxoglutarate transaminase activity"/>
    <property type="evidence" value="ECO:0007669"/>
    <property type="project" value="RHEA"/>
</dbReference>
<keyword evidence="8 18" id="KW-0808">Transferase</keyword>
<sequence>MRYIRKAFITCLHYLLPSFLSAVSSSFRRCSALISRLKFAAMPSPGLQTNSDSIQSHDADHEKYADVNWDELEFGLVPTDYMYTMKCSKGDEFSQGHLTPYGNIELSPSAGVLNYGQGLFEGLKANRTEDGRFLLFRPEENALRMKMGAERMCMPSPSPWQFLDAVKQTVLANKRWVPPTGKGTLYLRPLLIGSGSVLGVGPAPEYTFLIFASPVGSYHKGLAALNLYVEDKLHRATPGGTGGVKSITNYSPVYLAQNQARAKGFSDVLFLDSLTGKNIEEITACNIFILKGNVISTPTIHGTVLPGITRKSIIDIARDFGYQVEERVIPVEDLLEADEAFCTGTAVVVTPIGAVTYQDKRVEYKTGKGALSQKLYETITGIQTGRLEDKKGWTMEIN</sequence>
<evidence type="ECO:0000256" key="6">
    <source>
        <dbReference type="ARBA" id="ARBA00022576"/>
    </source>
</evidence>
<evidence type="ECO:0000256" key="14">
    <source>
        <dbReference type="ARBA" id="ARBA00049229"/>
    </source>
</evidence>
<dbReference type="PANTHER" id="PTHR42825:SF28">
    <property type="entry name" value="BRANCHED-CHAIN-AMINO-ACID AMINOTRANSFERASE 7-RELATED"/>
    <property type="match status" value="1"/>
</dbReference>
<keyword evidence="9 17" id="KW-0663">Pyridoxal phosphate</keyword>
<feature type="chain" id="PRO_5013123576" description="Branched-chain-amino-acid aminotransferase" evidence="19">
    <location>
        <begin position="23"/>
        <end position="398"/>
    </location>
</feature>
<dbReference type="EMBL" id="CM007658">
    <property type="protein sequence ID" value="ONH92101.1"/>
    <property type="molecule type" value="Genomic_DNA"/>
</dbReference>
<dbReference type="GO" id="GO:0052654">
    <property type="term" value="F:L-leucine-2-oxoglutarate transaminase activity"/>
    <property type="evidence" value="ECO:0007669"/>
    <property type="project" value="RHEA"/>
</dbReference>
<dbReference type="eggNOG" id="KOG0975">
    <property type="taxonomic scope" value="Eukaryota"/>
</dbReference>
<comment type="similarity">
    <text evidence="5 16">Belongs to the class-IV pyridoxal-phosphate-dependent aminotransferase family.</text>
</comment>
<dbReference type="InterPro" id="IPR043131">
    <property type="entry name" value="BCAT-like_N"/>
</dbReference>
<evidence type="ECO:0000256" key="7">
    <source>
        <dbReference type="ARBA" id="ARBA00022605"/>
    </source>
</evidence>
<dbReference type="AlphaFoldDB" id="A0A251MYD2"/>
<dbReference type="Pfam" id="PF01063">
    <property type="entry name" value="Aminotran_4"/>
    <property type="match status" value="1"/>
</dbReference>
<dbReference type="Gene3D" id="3.20.10.10">
    <property type="entry name" value="D-amino Acid Aminotransferase, subunit A, domain 2"/>
    <property type="match status" value="1"/>
</dbReference>
<comment type="cofactor">
    <cofactor evidence="1 17">
        <name>pyridoxal 5'-phosphate</name>
        <dbReference type="ChEBI" id="CHEBI:597326"/>
    </cofactor>
</comment>
<dbReference type="NCBIfam" id="NF009897">
    <property type="entry name" value="PRK13357.1"/>
    <property type="match status" value="1"/>
</dbReference>
<evidence type="ECO:0000256" key="2">
    <source>
        <dbReference type="ARBA" id="ARBA00004824"/>
    </source>
</evidence>
<keyword evidence="7 18" id="KW-0028">Amino-acid biosynthesis</keyword>
<dbReference type="CDD" id="cd01557">
    <property type="entry name" value="BCAT_beta_family"/>
    <property type="match status" value="1"/>
</dbReference>
<name>A0A251MYD2_PRUPE</name>
<evidence type="ECO:0000256" key="19">
    <source>
        <dbReference type="SAM" id="SignalP"/>
    </source>
</evidence>
<comment type="catalytic activity">
    <reaction evidence="12 18">
        <text>L-valine + 2-oxoglutarate = 3-methyl-2-oxobutanoate + L-glutamate</text>
        <dbReference type="Rhea" id="RHEA:24813"/>
        <dbReference type="ChEBI" id="CHEBI:11851"/>
        <dbReference type="ChEBI" id="CHEBI:16810"/>
        <dbReference type="ChEBI" id="CHEBI:29985"/>
        <dbReference type="ChEBI" id="CHEBI:57762"/>
        <dbReference type="EC" id="2.6.1.42"/>
    </reaction>
</comment>
<dbReference type="InterPro" id="IPR018300">
    <property type="entry name" value="Aminotrans_IV_CS"/>
</dbReference>
<evidence type="ECO:0000313" key="20">
    <source>
        <dbReference type="EMBL" id="ONH92101.1"/>
    </source>
</evidence>
<comment type="pathway">
    <text evidence="4">Amino-acid biosynthesis; L-leucine biosynthesis; L-leucine from 3-methyl-2-oxobutanoate: step 4/4.</text>
</comment>
<evidence type="ECO:0000256" key="12">
    <source>
        <dbReference type="ARBA" id="ARBA00048212"/>
    </source>
</evidence>
<dbReference type="InterPro" id="IPR005786">
    <property type="entry name" value="B_amino_transII"/>
</dbReference>
<evidence type="ECO:0000256" key="4">
    <source>
        <dbReference type="ARBA" id="ARBA00005072"/>
    </source>
</evidence>
<organism evidence="20 21">
    <name type="scientific">Prunus persica</name>
    <name type="common">Peach</name>
    <name type="synonym">Amygdalus persica</name>
    <dbReference type="NCBI Taxonomy" id="3760"/>
    <lineage>
        <taxon>Eukaryota</taxon>
        <taxon>Viridiplantae</taxon>
        <taxon>Streptophyta</taxon>
        <taxon>Embryophyta</taxon>
        <taxon>Tracheophyta</taxon>
        <taxon>Spermatophyta</taxon>
        <taxon>Magnoliopsida</taxon>
        <taxon>eudicotyledons</taxon>
        <taxon>Gunneridae</taxon>
        <taxon>Pentapetalae</taxon>
        <taxon>rosids</taxon>
        <taxon>fabids</taxon>
        <taxon>Rosales</taxon>
        <taxon>Rosaceae</taxon>
        <taxon>Amygdaloideae</taxon>
        <taxon>Amygdaleae</taxon>
        <taxon>Prunus</taxon>
    </lineage>
</organism>
<accession>A0A251MYD2</accession>
<dbReference type="GO" id="GO:0008652">
    <property type="term" value="P:amino acid biosynthetic process"/>
    <property type="evidence" value="ECO:0007669"/>
    <property type="project" value="UniProtKB-KW"/>
</dbReference>
<dbReference type="InterPro" id="IPR001544">
    <property type="entry name" value="Aminotrans_IV"/>
</dbReference>
<comment type="catalytic activity">
    <reaction evidence="14 18">
        <text>L-leucine + 2-oxoglutarate = 4-methyl-2-oxopentanoate + L-glutamate</text>
        <dbReference type="Rhea" id="RHEA:18321"/>
        <dbReference type="ChEBI" id="CHEBI:16810"/>
        <dbReference type="ChEBI" id="CHEBI:17865"/>
        <dbReference type="ChEBI" id="CHEBI:29985"/>
        <dbReference type="ChEBI" id="CHEBI:57427"/>
        <dbReference type="EC" id="2.6.1.42"/>
    </reaction>
</comment>
<reference evidence="20 21" key="1">
    <citation type="journal article" date="2013" name="Nat. Genet.">
        <title>The high-quality draft genome of peach (Prunus persica) identifies unique patterns of genetic diversity, domestication and genome evolution.</title>
        <authorList>
            <consortium name="International Peach Genome Initiative"/>
            <person name="Verde I."/>
            <person name="Abbott A.G."/>
            <person name="Scalabrin S."/>
            <person name="Jung S."/>
            <person name="Shu S."/>
            <person name="Marroni F."/>
            <person name="Zhebentyayeva T."/>
            <person name="Dettori M.T."/>
            <person name="Grimwood J."/>
            <person name="Cattonaro F."/>
            <person name="Zuccolo A."/>
            <person name="Rossini L."/>
            <person name="Jenkins J."/>
            <person name="Vendramin E."/>
            <person name="Meisel L.A."/>
            <person name="Decroocq V."/>
            <person name="Sosinski B."/>
            <person name="Prochnik S."/>
            <person name="Mitros T."/>
            <person name="Policriti A."/>
            <person name="Cipriani G."/>
            <person name="Dondini L."/>
            <person name="Ficklin S."/>
            <person name="Goodstein D.M."/>
            <person name="Xuan P."/>
            <person name="Del Fabbro C."/>
            <person name="Aramini V."/>
            <person name="Copetti D."/>
            <person name="Gonzalez S."/>
            <person name="Horner D.S."/>
            <person name="Falchi R."/>
            <person name="Lucas S."/>
            <person name="Mica E."/>
            <person name="Maldonado J."/>
            <person name="Lazzari B."/>
            <person name="Bielenberg D."/>
            <person name="Pirona R."/>
            <person name="Miculan M."/>
            <person name="Barakat A."/>
            <person name="Testolin R."/>
            <person name="Stella A."/>
            <person name="Tartarini S."/>
            <person name="Tonutti P."/>
            <person name="Arus P."/>
            <person name="Orellana A."/>
            <person name="Wells C."/>
            <person name="Main D."/>
            <person name="Vizzotto G."/>
            <person name="Silva H."/>
            <person name="Salamini F."/>
            <person name="Schmutz J."/>
            <person name="Morgante M."/>
            <person name="Rokhsar D.S."/>
        </authorList>
    </citation>
    <scope>NUCLEOTIDE SEQUENCE [LARGE SCALE GENOMIC DNA]</scope>
    <source>
        <strain evidence="21">cv. Nemared</strain>
    </source>
</reference>
<comment type="pathway">
    <text evidence="2">Amino-acid biosynthesis; L-isoleucine biosynthesis; L-isoleucine from 2-oxobutanoate: step 4/4.</text>
</comment>
<evidence type="ECO:0000256" key="11">
    <source>
        <dbReference type="ARBA" id="ARBA00023304"/>
    </source>
</evidence>
<evidence type="ECO:0000256" key="1">
    <source>
        <dbReference type="ARBA" id="ARBA00001933"/>
    </source>
</evidence>
<dbReference type="STRING" id="3760.A0A251MYD2"/>
<dbReference type="EC" id="2.6.1.42" evidence="18"/>
<comment type="pathway">
    <text evidence="3">Amino-acid biosynthesis; L-valine biosynthesis; L-valine from pyruvate: step 4/4.</text>
</comment>
<keyword evidence="19" id="KW-0732">Signal</keyword>
<feature type="signal peptide" evidence="19">
    <location>
        <begin position="1"/>
        <end position="22"/>
    </location>
</feature>
<keyword evidence="21" id="KW-1185">Reference proteome</keyword>
<dbReference type="FunFam" id="3.20.10.10:FF:000003">
    <property type="entry name" value="Branched-chain-amino-acid aminotransferase"/>
    <property type="match status" value="1"/>
</dbReference>
<evidence type="ECO:0000256" key="8">
    <source>
        <dbReference type="ARBA" id="ARBA00022679"/>
    </source>
</evidence>
<evidence type="ECO:0000313" key="21">
    <source>
        <dbReference type="Proteomes" id="UP000006882"/>
    </source>
</evidence>
<keyword evidence="10" id="KW-0809">Transit peptide</keyword>
<dbReference type="PANTHER" id="PTHR42825">
    <property type="entry name" value="AMINO ACID AMINOTRANSFERASE"/>
    <property type="match status" value="1"/>
</dbReference>
<dbReference type="GO" id="GO:0005737">
    <property type="term" value="C:cytoplasm"/>
    <property type="evidence" value="ECO:0007669"/>
    <property type="project" value="UniProtKB-ARBA"/>
</dbReference>
<dbReference type="GO" id="GO:0009082">
    <property type="term" value="P:branched-chain amino acid biosynthetic process"/>
    <property type="evidence" value="ECO:0007669"/>
    <property type="project" value="UniProtKB-KW"/>
</dbReference>
<protein>
    <recommendedName>
        <fullName evidence="18">Branched-chain-amino-acid aminotransferase</fullName>
        <ecNumber evidence="18">2.6.1.42</ecNumber>
    </recommendedName>
</protein>
<evidence type="ECO:0000256" key="5">
    <source>
        <dbReference type="ARBA" id="ARBA00009320"/>
    </source>
</evidence>
<dbReference type="InterPro" id="IPR043132">
    <property type="entry name" value="BCAT-like_C"/>
</dbReference>
<evidence type="ECO:0000256" key="15">
    <source>
        <dbReference type="PIRSR" id="PIRSR006468-1"/>
    </source>
</evidence>
<dbReference type="PIRSF" id="PIRSF006468">
    <property type="entry name" value="BCAT1"/>
    <property type="match status" value="1"/>
</dbReference>
<dbReference type="GO" id="GO:0004084">
    <property type="term" value="F:branched-chain-amino-acid transaminase activity"/>
    <property type="evidence" value="ECO:0000318"/>
    <property type="project" value="GO_Central"/>
</dbReference>
<comment type="catalytic activity">
    <reaction evidence="13 18">
        <text>L-isoleucine + 2-oxoglutarate = (S)-3-methyl-2-oxopentanoate + L-glutamate</text>
        <dbReference type="Rhea" id="RHEA:24801"/>
        <dbReference type="ChEBI" id="CHEBI:16810"/>
        <dbReference type="ChEBI" id="CHEBI:29985"/>
        <dbReference type="ChEBI" id="CHEBI:35146"/>
        <dbReference type="ChEBI" id="CHEBI:58045"/>
        <dbReference type="EC" id="2.6.1.42"/>
    </reaction>
</comment>
<evidence type="ECO:0000256" key="17">
    <source>
        <dbReference type="RuleBase" id="RU004516"/>
    </source>
</evidence>
<dbReference type="Proteomes" id="UP000006882">
    <property type="component" value="Chromosome G8"/>
</dbReference>
<evidence type="ECO:0000256" key="18">
    <source>
        <dbReference type="RuleBase" id="RU004517"/>
    </source>
</evidence>
<feature type="modified residue" description="N6-(pyridoxal phosphate)lysine" evidence="15">
    <location>
        <position position="245"/>
    </location>
</feature>
<evidence type="ECO:0000256" key="13">
    <source>
        <dbReference type="ARBA" id="ARBA00048798"/>
    </source>
</evidence>
<dbReference type="NCBIfam" id="TIGR01123">
    <property type="entry name" value="ilvE_II"/>
    <property type="match status" value="1"/>
</dbReference>
<dbReference type="SUPFAM" id="SSF56752">
    <property type="entry name" value="D-aminoacid aminotransferase-like PLP-dependent enzymes"/>
    <property type="match status" value="1"/>
</dbReference>
<dbReference type="InterPro" id="IPR033939">
    <property type="entry name" value="BCAT_family"/>
</dbReference>
<evidence type="ECO:0000256" key="10">
    <source>
        <dbReference type="ARBA" id="ARBA00022946"/>
    </source>
</evidence>
<dbReference type="Gene3D" id="3.30.470.10">
    <property type="match status" value="1"/>
</dbReference>
<dbReference type="FunFam" id="3.30.470.10:FF:000003">
    <property type="entry name" value="Branched-chain-amino-acid aminotransferase"/>
    <property type="match status" value="1"/>
</dbReference>
<evidence type="ECO:0000256" key="9">
    <source>
        <dbReference type="ARBA" id="ARBA00022898"/>
    </source>
</evidence>
<dbReference type="Gramene" id="ONH92101">
    <property type="protein sequence ID" value="ONH92101"/>
    <property type="gene ID" value="PRUPE_8G155500"/>
</dbReference>
<dbReference type="GO" id="GO:0052655">
    <property type="term" value="F:L-valine-2-oxoglutarate transaminase activity"/>
    <property type="evidence" value="ECO:0007669"/>
    <property type="project" value="RHEA"/>
</dbReference>
<proteinExistence type="inferred from homology"/>
<evidence type="ECO:0000256" key="16">
    <source>
        <dbReference type="RuleBase" id="RU004106"/>
    </source>
</evidence>
<evidence type="ECO:0000256" key="3">
    <source>
        <dbReference type="ARBA" id="ARBA00004931"/>
    </source>
</evidence>
<gene>
    <name evidence="20" type="ORF">PRUPE_8G155500</name>
</gene>
<dbReference type="PROSITE" id="PS00770">
    <property type="entry name" value="AA_TRANSFER_CLASS_4"/>
    <property type="match status" value="1"/>
</dbReference>
<keyword evidence="11 18" id="KW-0100">Branched-chain amino acid biosynthesis</keyword>